<feature type="region of interest" description="Disordered" evidence="1">
    <location>
        <begin position="304"/>
        <end position="383"/>
    </location>
</feature>
<feature type="compositionally biased region" description="Acidic residues" evidence="1">
    <location>
        <begin position="208"/>
        <end position="241"/>
    </location>
</feature>
<keyword evidence="3" id="KW-1185">Reference proteome</keyword>
<evidence type="ECO:0000256" key="1">
    <source>
        <dbReference type="SAM" id="MobiDB-lite"/>
    </source>
</evidence>
<feature type="compositionally biased region" description="Basic and acidic residues" evidence="1">
    <location>
        <begin position="242"/>
        <end position="252"/>
    </location>
</feature>
<feature type="compositionally biased region" description="Low complexity" evidence="1">
    <location>
        <begin position="14"/>
        <end position="25"/>
    </location>
</feature>
<feature type="compositionally biased region" description="Basic and acidic residues" evidence="1">
    <location>
        <begin position="268"/>
        <end position="277"/>
    </location>
</feature>
<organism evidence="2 3">
    <name type="scientific">Humicola insolens</name>
    <name type="common">Soft-rot fungus</name>
    <dbReference type="NCBI Taxonomy" id="85995"/>
    <lineage>
        <taxon>Eukaryota</taxon>
        <taxon>Fungi</taxon>
        <taxon>Dikarya</taxon>
        <taxon>Ascomycota</taxon>
        <taxon>Pezizomycotina</taxon>
        <taxon>Sordariomycetes</taxon>
        <taxon>Sordariomycetidae</taxon>
        <taxon>Sordariales</taxon>
        <taxon>Chaetomiaceae</taxon>
        <taxon>Mycothermus</taxon>
    </lineage>
</organism>
<feature type="compositionally biased region" description="Low complexity" evidence="1">
    <location>
        <begin position="332"/>
        <end position="357"/>
    </location>
</feature>
<feature type="compositionally biased region" description="Gly residues" evidence="1">
    <location>
        <begin position="194"/>
        <end position="204"/>
    </location>
</feature>
<protein>
    <recommendedName>
        <fullName evidence="4">CST complex subunit Stn1 N-terminal domain-containing protein</fullName>
    </recommendedName>
</protein>
<evidence type="ECO:0000313" key="2">
    <source>
        <dbReference type="EMBL" id="KAL1840532.1"/>
    </source>
</evidence>
<accession>A0ABR3VFQ5</accession>
<gene>
    <name evidence="2" type="ORF">VTJ49DRAFT_353</name>
</gene>
<feature type="region of interest" description="Disordered" evidence="1">
    <location>
        <begin position="184"/>
        <end position="288"/>
    </location>
</feature>
<evidence type="ECO:0008006" key="4">
    <source>
        <dbReference type="Google" id="ProtNLM"/>
    </source>
</evidence>
<evidence type="ECO:0000313" key="3">
    <source>
        <dbReference type="Proteomes" id="UP001583172"/>
    </source>
</evidence>
<feature type="compositionally biased region" description="Pro residues" evidence="1">
    <location>
        <begin position="358"/>
        <end position="378"/>
    </location>
</feature>
<proteinExistence type="predicted"/>
<name>A0ABR3VFQ5_HUMIN</name>
<feature type="compositionally biased region" description="Basic and acidic residues" evidence="1">
    <location>
        <begin position="1"/>
        <end position="13"/>
    </location>
</feature>
<feature type="region of interest" description="Disordered" evidence="1">
    <location>
        <begin position="1"/>
        <end position="25"/>
    </location>
</feature>
<reference evidence="2 3" key="1">
    <citation type="journal article" date="2024" name="Commun. Biol.">
        <title>Comparative genomic analysis of thermophilic fungi reveals convergent evolutionary adaptations and gene losses.</title>
        <authorList>
            <person name="Steindorff A.S."/>
            <person name="Aguilar-Pontes M.V."/>
            <person name="Robinson A.J."/>
            <person name="Andreopoulos B."/>
            <person name="LaButti K."/>
            <person name="Kuo A."/>
            <person name="Mondo S."/>
            <person name="Riley R."/>
            <person name="Otillar R."/>
            <person name="Haridas S."/>
            <person name="Lipzen A."/>
            <person name="Grimwood J."/>
            <person name="Schmutz J."/>
            <person name="Clum A."/>
            <person name="Reid I.D."/>
            <person name="Moisan M.C."/>
            <person name="Butler G."/>
            <person name="Nguyen T.T.M."/>
            <person name="Dewar K."/>
            <person name="Conant G."/>
            <person name="Drula E."/>
            <person name="Henrissat B."/>
            <person name="Hansel C."/>
            <person name="Singer S."/>
            <person name="Hutchinson M.I."/>
            <person name="de Vries R.P."/>
            <person name="Natvig D.O."/>
            <person name="Powell A.J."/>
            <person name="Tsang A."/>
            <person name="Grigoriev I.V."/>
        </authorList>
    </citation>
    <scope>NUCLEOTIDE SEQUENCE [LARGE SCALE GENOMIC DNA]</scope>
    <source>
        <strain evidence="2 3">CBS 620.91</strain>
    </source>
</reference>
<comment type="caution">
    <text evidence="2">The sequence shown here is derived from an EMBL/GenBank/DDBJ whole genome shotgun (WGS) entry which is preliminary data.</text>
</comment>
<dbReference type="EMBL" id="JAZGSY010000109">
    <property type="protein sequence ID" value="KAL1840532.1"/>
    <property type="molecule type" value="Genomic_DNA"/>
</dbReference>
<dbReference type="Proteomes" id="UP001583172">
    <property type="component" value="Unassembled WGS sequence"/>
</dbReference>
<sequence>MMTAKDRMREKGKTPTNLSTTATTDTSIVSLDPTAPVNPKPLIADILRTDYCVPGSVFLVEGVELCVRVGDESDSDTGHLRQGHTHRRRKRPRRAVRLLLGDGELCIQAFVRSEIHCFVDSGKIYEGCYVRLDKFGLVTVDGPAGSGGAKGKEEKVVYLDVMDMVTVGWNEEYLKILGRSKEREGVAAAAKTGRTGGDVTGRGGENSEVNEDLSEEDINEGENEDDFREEGDELDEEEEEELMRLVDGHEPARPTTADSEPPPSHQPSKTEPDGRKEEEEDYLSDSDSVFETLVVSVERAHQRRAALSLTQRPTRTRAEPGQQEHQQDQAHRPQQQQQEQNDHQQQQQKQQTHQRIQPQPPPAQQPPIPNPKPRPWLPTSPTTPVKLTTLSQIPHLPYRQNWMVNLLAVISWISPHVEPSHIPPTHLQRAARLVDPTIIFTPVNNDTATTKENGILLTVHLNPDTFRPAPGTVVLLLGVKNHHAEGGSLRKYVSDALAGGASWWVESPEEKGEEEGLGWCRERALGLREWWDGLRS</sequence>